<evidence type="ECO:0000313" key="8">
    <source>
        <dbReference type="EMBL" id="OLP55134.1"/>
    </source>
</evidence>
<dbReference type="GO" id="GO:0016020">
    <property type="term" value="C:membrane"/>
    <property type="evidence" value="ECO:0007669"/>
    <property type="project" value="UniProtKB-SubCell"/>
</dbReference>
<name>A0A1Q9AIU6_9HYPH</name>
<dbReference type="Proteomes" id="UP000186143">
    <property type="component" value="Unassembled WGS sequence"/>
</dbReference>
<dbReference type="PANTHER" id="PTHR43531:SF11">
    <property type="entry name" value="METHYL-ACCEPTING CHEMOTAXIS PROTEIN 3"/>
    <property type="match status" value="1"/>
</dbReference>
<feature type="region of interest" description="Disordered" evidence="5">
    <location>
        <begin position="460"/>
        <end position="485"/>
    </location>
</feature>
<dbReference type="GO" id="GO:0006935">
    <property type="term" value="P:chemotaxis"/>
    <property type="evidence" value="ECO:0007669"/>
    <property type="project" value="UniProtKB-KW"/>
</dbReference>
<dbReference type="PRINTS" id="PR00260">
    <property type="entry name" value="CHEMTRNSDUCR"/>
</dbReference>
<evidence type="ECO:0000256" key="1">
    <source>
        <dbReference type="ARBA" id="ARBA00004370"/>
    </source>
</evidence>
<dbReference type="PANTHER" id="PTHR43531">
    <property type="entry name" value="PROTEIN ICFG"/>
    <property type="match status" value="1"/>
</dbReference>
<organism evidence="8 9">
    <name type="scientific">Xaviernesmea rhizosphaerae</name>
    <dbReference type="NCBI Taxonomy" id="1672749"/>
    <lineage>
        <taxon>Bacteria</taxon>
        <taxon>Pseudomonadati</taxon>
        <taxon>Pseudomonadota</taxon>
        <taxon>Alphaproteobacteria</taxon>
        <taxon>Hyphomicrobiales</taxon>
        <taxon>Rhizobiaceae</taxon>
        <taxon>Rhizobium/Agrobacterium group</taxon>
        <taxon>Xaviernesmea</taxon>
    </lineage>
</organism>
<evidence type="ECO:0000259" key="7">
    <source>
        <dbReference type="PROSITE" id="PS50885"/>
    </source>
</evidence>
<dbReference type="FunFam" id="1.10.287.950:FF:000001">
    <property type="entry name" value="Methyl-accepting chemotaxis sensory transducer"/>
    <property type="match status" value="1"/>
</dbReference>
<dbReference type="PROSITE" id="PS50111">
    <property type="entry name" value="CHEMOTAXIS_TRANSDUC_2"/>
    <property type="match status" value="1"/>
</dbReference>
<proteinExistence type="inferred from homology"/>
<dbReference type="RefSeq" id="WP_075635172.1">
    <property type="nucleotide sequence ID" value="NZ_MKIO01000030.1"/>
</dbReference>
<dbReference type="PROSITE" id="PS50885">
    <property type="entry name" value="HAMP"/>
    <property type="match status" value="1"/>
</dbReference>
<dbReference type="InterPro" id="IPR003660">
    <property type="entry name" value="HAMP_dom"/>
</dbReference>
<dbReference type="GO" id="GO:0004888">
    <property type="term" value="F:transmembrane signaling receptor activity"/>
    <property type="evidence" value="ECO:0007669"/>
    <property type="project" value="InterPro"/>
</dbReference>
<evidence type="ECO:0000256" key="3">
    <source>
        <dbReference type="ARBA" id="ARBA00029447"/>
    </source>
</evidence>
<dbReference type="GO" id="GO:0007165">
    <property type="term" value="P:signal transduction"/>
    <property type="evidence" value="ECO:0007669"/>
    <property type="project" value="UniProtKB-KW"/>
</dbReference>
<feature type="compositionally biased region" description="Basic and acidic residues" evidence="5">
    <location>
        <begin position="460"/>
        <end position="478"/>
    </location>
</feature>
<comment type="caution">
    <text evidence="8">The sequence shown here is derived from an EMBL/GenBank/DDBJ whole genome shotgun (WGS) entry which is preliminary data.</text>
</comment>
<reference evidence="8 9" key="1">
    <citation type="submission" date="2016-09" db="EMBL/GenBank/DDBJ databases">
        <title>Rhizobium sp. nov., a novel species isolated from the rice rhizosphere.</title>
        <authorList>
            <person name="Zhao J."/>
            <person name="Zhang X."/>
        </authorList>
    </citation>
    <scope>NUCLEOTIDE SEQUENCE [LARGE SCALE GENOMIC DNA]</scope>
    <source>
        <strain evidence="8 9">MH17</strain>
    </source>
</reference>
<keyword evidence="2" id="KW-0145">Chemotaxis</keyword>
<comment type="subcellular location">
    <subcellularLocation>
        <location evidence="1">Membrane</location>
    </subcellularLocation>
</comment>
<accession>A0A1Q9AIU6</accession>
<evidence type="ECO:0000313" key="9">
    <source>
        <dbReference type="Proteomes" id="UP000186143"/>
    </source>
</evidence>
<evidence type="ECO:0008006" key="10">
    <source>
        <dbReference type="Google" id="ProtNLM"/>
    </source>
</evidence>
<dbReference type="InterPro" id="IPR051310">
    <property type="entry name" value="MCP_chemotaxis"/>
</dbReference>
<evidence type="ECO:0000256" key="4">
    <source>
        <dbReference type="PROSITE-ProRule" id="PRU00284"/>
    </source>
</evidence>
<evidence type="ECO:0000259" key="6">
    <source>
        <dbReference type="PROSITE" id="PS50111"/>
    </source>
</evidence>
<sequence length="485" mass="52525">MDSIEDRIKPWPADKRVIGEAVRDAVLPQLGPVLKAAYASVGMSDVPEEMLQQEERKFKRISTGDFCPAYFAEQAVIARNIATQVSYPDYLAGYAFYAAGLTSALVDKVKWKSKSRRDALLLSLAQSIFSDVAVAMNHFFAGEAERLERERAEKRAVLEEEARQVEHAVAVIGQGLMRLSDGDLATMIQEPLKAQYDRLRQDFNAALGNLASAMSTVLTVASNIGSGTQEVNASISDLSSRTEQQAASLEETAAALSEITTNVASASKTTDEAKQITLAASRAADKSTAVVAHAEEAMQRIEQSSQQISNIIGVIDEIAFQTNLLALNAGVEAARAGEAGKGFAVVAQEVRELAQRSATAAKEIKSLIQNSSAEVGKGVQLFRETSSALKVIGEHITQINRQMDMIATTSREQAVGLAEVNSAMSAMDQNTQRNAAMVEELLAAAATLDDQSAMLREQISRFRTDRTEDGHRLSDRQTRPMARRA</sequence>
<dbReference type="SUPFAM" id="SSF58104">
    <property type="entry name" value="Methyl-accepting chemotaxis protein (MCP) signaling domain"/>
    <property type="match status" value="1"/>
</dbReference>
<dbReference type="CDD" id="cd11386">
    <property type="entry name" value="MCP_signal"/>
    <property type="match status" value="1"/>
</dbReference>
<dbReference type="SMART" id="SM00283">
    <property type="entry name" value="MA"/>
    <property type="match status" value="1"/>
</dbReference>
<comment type="similarity">
    <text evidence="3">Belongs to the methyl-accepting chemotaxis (MCP) protein family.</text>
</comment>
<dbReference type="EMBL" id="MKIO01000030">
    <property type="protein sequence ID" value="OLP55134.1"/>
    <property type="molecule type" value="Genomic_DNA"/>
</dbReference>
<keyword evidence="4" id="KW-0807">Transducer</keyword>
<feature type="domain" description="Methyl-accepting transducer" evidence="6">
    <location>
        <begin position="220"/>
        <end position="449"/>
    </location>
</feature>
<evidence type="ECO:0000256" key="2">
    <source>
        <dbReference type="ARBA" id="ARBA00022500"/>
    </source>
</evidence>
<dbReference type="AlphaFoldDB" id="A0A1Q9AIU6"/>
<dbReference type="STRING" id="1672749.BJF92_17235"/>
<evidence type="ECO:0000256" key="5">
    <source>
        <dbReference type="SAM" id="MobiDB-lite"/>
    </source>
</evidence>
<dbReference type="InterPro" id="IPR004089">
    <property type="entry name" value="MCPsignal_dom"/>
</dbReference>
<feature type="domain" description="HAMP" evidence="7">
    <location>
        <begin position="163"/>
        <end position="215"/>
    </location>
</feature>
<dbReference type="Gene3D" id="1.10.287.950">
    <property type="entry name" value="Methyl-accepting chemotaxis protein"/>
    <property type="match status" value="1"/>
</dbReference>
<dbReference type="InterPro" id="IPR004090">
    <property type="entry name" value="Chemotax_Me-accpt_rcpt"/>
</dbReference>
<gene>
    <name evidence="8" type="ORF">BJF92_17235</name>
</gene>
<protein>
    <recommendedName>
        <fullName evidence="10">Methyl-accepting chemotaxis protein</fullName>
    </recommendedName>
</protein>
<dbReference type="Pfam" id="PF00015">
    <property type="entry name" value="MCPsignal"/>
    <property type="match status" value="1"/>
</dbReference>